<dbReference type="Proteomes" id="UP001642464">
    <property type="component" value="Unassembled WGS sequence"/>
</dbReference>
<gene>
    <name evidence="2" type="ORF">SCF082_LOCUS30574</name>
</gene>
<comment type="caution">
    <text evidence="2">The sequence shown here is derived from an EMBL/GenBank/DDBJ whole genome shotgun (WGS) entry which is preliminary data.</text>
</comment>
<reference evidence="2 3" key="1">
    <citation type="submission" date="2024-02" db="EMBL/GenBank/DDBJ databases">
        <authorList>
            <person name="Chen Y."/>
            <person name="Shah S."/>
            <person name="Dougan E. K."/>
            <person name="Thang M."/>
            <person name="Chan C."/>
        </authorList>
    </citation>
    <scope>NUCLEOTIDE SEQUENCE [LARGE SCALE GENOMIC DNA]</scope>
</reference>
<feature type="region of interest" description="Disordered" evidence="1">
    <location>
        <begin position="45"/>
        <end position="75"/>
    </location>
</feature>
<evidence type="ECO:0000256" key="1">
    <source>
        <dbReference type="SAM" id="MobiDB-lite"/>
    </source>
</evidence>
<dbReference type="EMBL" id="CAXAMM010025335">
    <property type="protein sequence ID" value="CAK9056828.1"/>
    <property type="molecule type" value="Genomic_DNA"/>
</dbReference>
<name>A0ABP0N046_9DINO</name>
<sequence length="367" mass="40263">MDTAHCGTDESQQQEHHCAICQLSWTGPPGSWSVHAAGKTHRKRLLNPRKPCTGPLPSVDHSTSPRWAQLPSGTIGARDPPAALVVQFWPWPESESGSGETTFNQLAERFVANLCQPDPGLSSLERAQKTRDVQDQMRRCEQQPEHFEDVEALWGYAKEKFVLRSSMAFNALRSFAPDQLKQRMGGSLRVAAMGGGPAAELFAAAVSRDLLGGRPGTLAVYEWVPTWNPIVQAVAQLLGEEISYHHCDVSKPLADDANEALREAAYDLIIFSHVLLESGRGGGEAPLELLQDLWESQDCFMLVLDAGQARGKQKRLRPLAGSLRQVEALAQRLHPIAQTIRIDGSSRTDGVFLSRAEEEKSTGRMSG</sequence>
<keyword evidence="3" id="KW-1185">Reference proteome</keyword>
<evidence type="ECO:0000313" key="2">
    <source>
        <dbReference type="EMBL" id="CAK9056828.1"/>
    </source>
</evidence>
<organism evidence="2 3">
    <name type="scientific">Durusdinium trenchii</name>
    <dbReference type="NCBI Taxonomy" id="1381693"/>
    <lineage>
        <taxon>Eukaryota</taxon>
        <taxon>Sar</taxon>
        <taxon>Alveolata</taxon>
        <taxon>Dinophyceae</taxon>
        <taxon>Suessiales</taxon>
        <taxon>Symbiodiniaceae</taxon>
        <taxon>Durusdinium</taxon>
    </lineage>
</organism>
<evidence type="ECO:0000313" key="3">
    <source>
        <dbReference type="Proteomes" id="UP001642464"/>
    </source>
</evidence>
<protein>
    <submittedName>
        <fullName evidence="2">Uncharacterized protein</fullName>
    </submittedName>
</protein>
<accession>A0ABP0N046</accession>
<proteinExistence type="predicted"/>